<name>A0A2U1ARS5_9BACT</name>
<feature type="domain" description="ThuA-like" evidence="1">
    <location>
        <begin position="5"/>
        <end position="220"/>
    </location>
</feature>
<dbReference type="PIRSF" id="PIRSF030013">
    <property type="entry name" value="ThuA"/>
    <property type="match status" value="1"/>
</dbReference>
<dbReference type="InterPro" id="IPR029062">
    <property type="entry name" value="Class_I_gatase-like"/>
</dbReference>
<dbReference type="AlphaFoldDB" id="A0A2U1ARS5"/>
<dbReference type="GeneID" id="78296147"/>
<evidence type="ECO:0000313" key="2">
    <source>
        <dbReference type="EMBL" id="NMD87389.1"/>
    </source>
</evidence>
<evidence type="ECO:0000259" key="1">
    <source>
        <dbReference type="Pfam" id="PF06283"/>
    </source>
</evidence>
<reference evidence="2 5" key="2">
    <citation type="submission" date="2020-04" db="EMBL/GenBank/DDBJ databases">
        <authorList>
            <person name="Hitch T.C.A."/>
            <person name="Wylensek D."/>
            <person name="Clavel T."/>
        </authorList>
    </citation>
    <scope>NUCLEOTIDE SEQUENCE [LARGE SCALE GENOMIC DNA]</scope>
    <source>
        <strain evidence="2 5">COR2-253-APC-1A</strain>
    </source>
</reference>
<sequence>MIKTNVTVWNEFRHEKNDPLVRSVYPEGIHAAIAAGIAADDLEIRLASLDEPDHGLPDAVIASTDVLIWWGHAVHHEVRDDIVAKLHRRVLEGMGLIVLHSGHFSKIFRAVTGTSCSLKWREAGEKERLWNVAPTHPITQGIGDYFELPHEEMYGERFDIPEDGKPIFLGWFEGGNVFRSGITFERGYGKVFYFQPGHESHPTYRDPNVLRVIGNAVRWAKPVFFRELGGVRYPALEELRSAAH</sequence>
<protein>
    <submittedName>
        <fullName evidence="2 3">Trehalose utilization protein</fullName>
    </submittedName>
</protein>
<dbReference type="Pfam" id="PF06283">
    <property type="entry name" value="ThuA"/>
    <property type="match status" value="1"/>
</dbReference>
<dbReference type="EMBL" id="JABAEW010000023">
    <property type="protein sequence ID" value="NMD87389.1"/>
    <property type="molecule type" value="Genomic_DNA"/>
</dbReference>
<evidence type="ECO:0000313" key="3">
    <source>
        <dbReference type="EMBL" id="PVY38987.1"/>
    </source>
</evidence>
<accession>A0A2U1ARS5</accession>
<dbReference type="InterPro" id="IPR009381">
    <property type="entry name" value="Trehalose_catabolism_ThuA_prok"/>
</dbReference>
<dbReference type="Proteomes" id="UP000576225">
    <property type="component" value="Unassembled WGS sequence"/>
</dbReference>
<evidence type="ECO:0000313" key="4">
    <source>
        <dbReference type="Proteomes" id="UP000245959"/>
    </source>
</evidence>
<keyword evidence="4" id="KW-1185">Reference proteome</keyword>
<reference evidence="3 4" key="1">
    <citation type="submission" date="2018-04" db="EMBL/GenBank/DDBJ databases">
        <title>Genomic Encyclopedia of Type Strains, Phase IV (KMG-IV): sequencing the most valuable type-strain genomes for metagenomic binning, comparative biology and taxonomic classification.</title>
        <authorList>
            <person name="Goeker M."/>
        </authorList>
    </citation>
    <scope>NUCLEOTIDE SEQUENCE [LARGE SCALE GENOMIC DNA]</scope>
    <source>
        <strain evidence="3 4">DSM 14823</strain>
    </source>
</reference>
<dbReference type="RefSeq" id="WP_116884856.1">
    <property type="nucleotide sequence ID" value="NZ_CAJKCJ010000024.1"/>
</dbReference>
<proteinExistence type="predicted"/>
<dbReference type="InterPro" id="IPR029010">
    <property type="entry name" value="ThuA-like"/>
</dbReference>
<evidence type="ECO:0000313" key="5">
    <source>
        <dbReference type="Proteomes" id="UP000576225"/>
    </source>
</evidence>
<dbReference type="Gene3D" id="3.40.50.880">
    <property type="match status" value="1"/>
</dbReference>
<dbReference type="Proteomes" id="UP000245959">
    <property type="component" value="Unassembled WGS sequence"/>
</dbReference>
<comment type="caution">
    <text evidence="3">The sequence shown here is derived from an EMBL/GenBank/DDBJ whole genome shotgun (WGS) entry which is preliminary data.</text>
</comment>
<dbReference type="SUPFAM" id="SSF52317">
    <property type="entry name" value="Class I glutamine amidotransferase-like"/>
    <property type="match status" value="1"/>
</dbReference>
<organism evidence="3 4">
    <name type="scientific">Victivallis vadensis</name>
    <dbReference type="NCBI Taxonomy" id="172901"/>
    <lineage>
        <taxon>Bacteria</taxon>
        <taxon>Pseudomonadati</taxon>
        <taxon>Lentisphaerota</taxon>
        <taxon>Lentisphaeria</taxon>
        <taxon>Victivallales</taxon>
        <taxon>Victivallaceae</taxon>
        <taxon>Victivallis</taxon>
    </lineage>
</organism>
<dbReference type="EMBL" id="QEKH01000023">
    <property type="protein sequence ID" value="PVY38987.1"/>
    <property type="molecule type" value="Genomic_DNA"/>
</dbReference>
<gene>
    <name evidence="3" type="ORF">C8D82_12340</name>
    <name evidence="2" type="ORF">HF882_12420</name>
</gene>